<dbReference type="Pfam" id="PF00612">
    <property type="entry name" value="IQ"/>
    <property type="match status" value="1"/>
</dbReference>
<gene>
    <name evidence="6" type="ORF">CSIM01_13189</name>
</gene>
<keyword evidence="3" id="KW-0963">Cytoplasm</keyword>
<feature type="compositionally biased region" description="Basic and acidic residues" evidence="5">
    <location>
        <begin position="152"/>
        <end position="169"/>
    </location>
</feature>
<evidence type="ECO:0000256" key="5">
    <source>
        <dbReference type="SAM" id="MobiDB-lite"/>
    </source>
</evidence>
<sequence length="770" mass="84599">MTKPAHELDSIPVPAQQLASGGGAVSPSDASAPSAPTSASAPPPPQKTPLLHQKDAPFNGAAAAVITPPASPPVPRPVDEQDESHSIFSPAAAAATTTTDTTATTAATTHTADSATAPPSDDTCSLAQSQTSTNYSSRQEYMDSLVPPSQDQFEKIAEVQRTREEELKRNKSKRQTQHLHDHFHNIRRSQDGQGDAAGDIFDEAQIMSEDPPPASTKDGEQGDSEAINRAAALIQRNYRGYRVRREMQGMGLNASTRWVSAIDELQFRELNRPRAKSSVGAAALSPTGDRHSVLSRDEEGGMSRPSTARENWRKAATIARRAGHDDVESDSDSSASSSESDTPEKRAEKKKKREEAVARRKKDSKMMGLQYFLEMVDLKHRYGSNLRVYHEEWKKSDTTENFFYWLDYGGGKNVEMEACPRDRLEREQVRYLSREERQFYLVQVDDEGRLCWAKNGARIDTTEAFKDSIHGIVPADDPTPAWSQNNTPQTSPGAEAADDSRSESSVESALEADRAAKYATPEVDGATGMKKVSHISAATIFNKMLRKSVKKNTWIFVADTSFRLYVGIKASGAFQHSSFLQGSRISSAGLIKIKDGRLSSLSPLSGHYRPPASNFRAFVKNLKEASVDTSHVSISKSYAVLVGLEVYVKSRQKGKKAIEKMTHKKEKIMEPEEFRKREEEAKDKSESAAKERKVLEKEAEEREENKAAVKLLRKLNLAPQVPAGQRSGEGEEEGREEPVMETLAEERTREDTAAASSAAAAHPTASSARV</sequence>
<dbReference type="AlphaFoldDB" id="A0A135RPE5"/>
<dbReference type="PANTHER" id="PTHR31250">
    <property type="entry name" value="IQ DOMAIN-CONTAINING PROTEIN IQM3"/>
    <property type="match status" value="1"/>
</dbReference>
<keyword evidence="7" id="KW-1185">Reference proteome</keyword>
<dbReference type="GO" id="GO:0005634">
    <property type="term" value="C:nucleus"/>
    <property type="evidence" value="ECO:0007669"/>
    <property type="project" value="UniProtKB-SubCell"/>
</dbReference>
<reference evidence="6 7" key="1">
    <citation type="submission" date="2014-02" db="EMBL/GenBank/DDBJ databases">
        <title>The genome sequence of Colletotrichum simmondsii CBS122122.</title>
        <authorList>
            <person name="Baroncelli R."/>
            <person name="Thon M.R."/>
        </authorList>
    </citation>
    <scope>NUCLEOTIDE SEQUENCE [LARGE SCALE GENOMIC DNA]</scope>
    <source>
        <strain evidence="6 7">CBS122122</strain>
    </source>
</reference>
<feature type="compositionally biased region" description="Basic and acidic residues" evidence="5">
    <location>
        <begin position="669"/>
        <end position="707"/>
    </location>
</feature>
<dbReference type="InterPro" id="IPR044159">
    <property type="entry name" value="IQM"/>
</dbReference>
<dbReference type="InterPro" id="IPR000048">
    <property type="entry name" value="IQ_motif_EF-hand-BS"/>
</dbReference>
<feature type="compositionally biased region" description="Low complexity" evidence="5">
    <location>
        <begin position="25"/>
        <end position="40"/>
    </location>
</feature>
<feature type="compositionally biased region" description="Basic and acidic residues" evidence="5">
    <location>
        <begin position="342"/>
        <end position="358"/>
    </location>
</feature>
<comment type="subcellular location">
    <subcellularLocation>
        <location evidence="2">Cytoplasm</location>
    </subcellularLocation>
    <subcellularLocation>
        <location evidence="1">Nucleus</location>
    </subcellularLocation>
</comment>
<evidence type="ECO:0000313" key="7">
    <source>
        <dbReference type="Proteomes" id="UP000070328"/>
    </source>
</evidence>
<proteinExistence type="predicted"/>
<feature type="compositionally biased region" description="Low complexity" evidence="5">
    <location>
        <begin position="753"/>
        <end position="770"/>
    </location>
</feature>
<dbReference type="PROSITE" id="PS50096">
    <property type="entry name" value="IQ"/>
    <property type="match status" value="1"/>
</dbReference>
<evidence type="ECO:0000256" key="1">
    <source>
        <dbReference type="ARBA" id="ARBA00004123"/>
    </source>
</evidence>
<keyword evidence="4" id="KW-0539">Nucleus</keyword>
<feature type="region of interest" description="Disordered" evidence="5">
    <location>
        <begin position="273"/>
        <end position="361"/>
    </location>
</feature>
<feature type="region of interest" description="Disordered" evidence="5">
    <location>
        <begin position="669"/>
        <end position="770"/>
    </location>
</feature>
<evidence type="ECO:0000256" key="2">
    <source>
        <dbReference type="ARBA" id="ARBA00004496"/>
    </source>
</evidence>
<dbReference type="EMBL" id="JFBX01000917">
    <property type="protein sequence ID" value="KXH25307.1"/>
    <property type="molecule type" value="Genomic_DNA"/>
</dbReference>
<dbReference type="OrthoDB" id="7344096at2759"/>
<dbReference type="SMART" id="SM00015">
    <property type="entry name" value="IQ"/>
    <property type="match status" value="1"/>
</dbReference>
<accession>A0A135RPE5</accession>
<feature type="compositionally biased region" description="Low complexity" evidence="5">
    <location>
        <begin position="91"/>
        <end position="117"/>
    </location>
</feature>
<dbReference type="Proteomes" id="UP000070328">
    <property type="component" value="Unassembled WGS sequence"/>
</dbReference>
<feature type="compositionally biased region" description="Polar residues" evidence="5">
    <location>
        <begin position="122"/>
        <end position="139"/>
    </location>
</feature>
<evidence type="ECO:0000313" key="6">
    <source>
        <dbReference type="EMBL" id="KXH25307.1"/>
    </source>
</evidence>
<name>A0A135RPE5_9PEZI</name>
<evidence type="ECO:0000256" key="4">
    <source>
        <dbReference type="ARBA" id="ARBA00023242"/>
    </source>
</evidence>
<organism evidence="6 7">
    <name type="scientific">Colletotrichum simmondsii</name>
    <dbReference type="NCBI Taxonomy" id="703756"/>
    <lineage>
        <taxon>Eukaryota</taxon>
        <taxon>Fungi</taxon>
        <taxon>Dikarya</taxon>
        <taxon>Ascomycota</taxon>
        <taxon>Pezizomycotina</taxon>
        <taxon>Sordariomycetes</taxon>
        <taxon>Hypocreomycetidae</taxon>
        <taxon>Glomerellales</taxon>
        <taxon>Glomerellaceae</taxon>
        <taxon>Colletotrichum</taxon>
        <taxon>Colletotrichum acutatum species complex</taxon>
    </lineage>
</organism>
<feature type="region of interest" description="Disordered" evidence="5">
    <location>
        <begin position="469"/>
        <end position="513"/>
    </location>
</feature>
<feature type="region of interest" description="Disordered" evidence="5">
    <location>
        <begin position="1"/>
        <end position="227"/>
    </location>
</feature>
<dbReference type="GO" id="GO:0005737">
    <property type="term" value="C:cytoplasm"/>
    <property type="evidence" value="ECO:0007669"/>
    <property type="project" value="UniProtKB-SubCell"/>
</dbReference>
<protein>
    <submittedName>
        <fullName evidence="6">IQ calmodulin-binding domain-containing protein</fullName>
    </submittedName>
</protein>
<feature type="compositionally biased region" description="Polar residues" evidence="5">
    <location>
        <begin position="481"/>
        <end position="492"/>
    </location>
</feature>
<evidence type="ECO:0000256" key="3">
    <source>
        <dbReference type="ARBA" id="ARBA00022490"/>
    </source>
</evidence>
<feature type="compositionally biased region" description="Basic and acidic residues" evidence="5">
    <location>
        <begin position="178"/>
        <end position="190"/>
    </location>
</feature>
<feature type="compositionally biased region" description="Basic and acidic residues" evidence="5">
    <location>
        <begin position="288"/>
        <end position="301"/>
    </location>
</feature>
<dbReference type="CDD" id="cd23767">
    <property type="entry name" value="IQCD"/>
    <property type="match status" value="1"/>
</dbReference>
<comment type="caution">
    <text evidence="6">The sequence shown here is derived from an EMBL/GenBank/DDBJ whole genome shotgun (WGS) entry which is preliminary data.</text>
</comment>
<dbReference type="PANTHER" id="PTHR31250:SF27">
    <property type="entry name" value="IQ DOMAIN-CONTAINING PROTEIN IQM5"/>
    <property type="match status" value="1"/>
</dbReference>